<comment type="caution">
    <text evidence="1">The sequence shown here is derived from an EMBL/GenBank/DDBJ whole genome shotgun (WGS) entry which is preliminary data.</text>
</comment>
<gene>
    <name evidence="1" type="ORF">ACCO45_008284</name>
</gene>
<proteinExistence type="predicted"/>
<dbReference type="Proteomes" id="UP001638806">
    <property type="component" value="Unassembled WGS sequence"/>
</dbReference>
<organism evidence="1 2">
    <name type="scientific">Purpureocillium lilacinum</name>
    <name type="common">Paecilomyces lilacinus</name>
    <dbReference type="NCBI Taxonomy" id="33203"/>
    <lineage>
        <taxon>Eukaryota</taxon>
        <taxon>Fungi</taxon>
        <taxon>Dikarya</taxon>
        <taxon>Ascomycota</taxon>
        <taxon>Pezizomycotina</taxon>
        <taxon>Sordariomycetes</taxon>
        <taxon>Hypocreomycetidae</taxon>
        <taxon>Hypocreales</taxon>
        <taxon>Ophiocordycipitaceae</taxon>
        <taxon>Purpureocillium</taxon>
    </lineage>
</organism>
<evidence type="ECO:0000313" key="2">
    <source>
        <dbReference type="Proteomes" id="UP001638806"/>
    </source>
</evidence>
<sequence length="248" mass="27475">STPEYLQRLLSAPSRSLLPGSLRLIPSAQNVGRFQIRRAVPADCATRPRPSQPLQSAIKKQNASGILNIYRTYAVFERSKPHVNIGTIGHVDHGKTTLSAAITKRQAEKGFANFLEYGAIDKAPEERKRGITISTAHIEYSTENRHYSHVDCPGHADYIKNMITGAANMDGAIIVVAASDGQMPQTREHLLLARQVGVQKIVVFVNKVDAIDDPEMLELVEMEMRELLTTYGFEGDETPSLWALPSWL</sequence>
<feature type="non-terminal residue" evidence="1">
    <location>
        <position position="1"/>
    </location>
</feature>
<dbReference type="EMBL" id="JBGNUJ010000007">
    <property type="protein sequence ID" value="KAL3957706.1"/>
    <property type="molecule type" value="Genomic_DNA"/>
</dbReference>
<evidence type="ECO:0000313" key="1">
    <source>
        <dbReference type="EMBL" id="KAL3957706.1"/>
    </source>
</evidence>
<reference evidence="1" key="1">
    <citation type="submission" date="2024-12" db="EMBL/GenBank/DDBJ databases">
        <title>Comparative genomics and development of molecular markers within Purpureocillium lilacinum and among Purpureocillium species.</title>
        <authorList>
            <person name="Yeh Z.-Y."/>
            <person name="Ni N.-T."/>
            <person name="Lo P.-H."/>
            <person name="Mushyakhwo K."/>
            <person name="Lin C.-F."/>
            <person name="Nai Y.-S."/>
        </authorList>
    </citation>
    <scope>NUCLEOTIDE SEQUENCE</scope>
    <source>
        <strain evidence="1">NCHU-NPUST-175</strain>
    </source>
</reference>
<accession>A0ACC4DMV3</accession>
<protein>
    <submittedName>
        <fullName evidence="1">Uncharacterized protein</fullName>
    </submittedName>
</protein>
<name>A0ACC4DMV3_PURLI</name>
<keyword evidence="2" id="KW-1185">Reference proteome</keyword>